<protein>
    <recommendedName>
        <fullName evidence="5">Tetratricopeptide repeat protein 25</fullName>
    </recommendedName>
</protein>
<reference evidence="3" key="1">
    <citation type="journal article" date="2023" name="Insect Mol. Biol.">
        <title>Genome sequencing provides insights into the evolution of gene families encoding plant cell wall-degrading enzymes in longhorned beetles.</title>
        <authorList>
            <person name="Shin N.R."/>
            <person name="Okamura Y."/>
            <person name="Kirsch R."/>
            <person name="Pauchet Y."/>
        </authorList>
    </citation>
    <scope>NUCLEOTIDE SEQUENCE</scope>
    <source>
        <strain evidence="3">MMC_N1</strain>
    </source>
</reference>
<keyword evidence="1" id="KW-0802">TPR repeat</keyword>
<dbReference type="PANTHER" id="PTHR21391">
    <property type="entry name" value="AT04489P-RELATED"/>
    <property type="match status" value="1"/>
</dbReference>
<evidence type="ECO:0008006" key="5">
    <source>
        <dbReference type="Google" id="ProtNLM"/>
    </source>
</evidence>
<dbReference type="EMBL" id="JAPWTJ010000130">
    <property type="protein sequence ID" value="KAJ8982359.1"/>
    <property type="molecule type" value="Genomic_DNA"/>
</dbReference>
<organism evidence="3 4">
    <name type="scientific">Molorchus minor</name>
    <dbReference type="NCBI Taxonomy" id="1323400"/>
    <lineage>
        <taxon>Eukaryota</taxon>
        <taxon>Metazoa</taxon>
        <taxon>Ecdysozoa</taxon>
        <taxon>Arthropoda</taxon>
        <taxon>Hexapoda</taxon>
        <taxon>Insecta</taxon>
        <taxon>Pterygota</taxon>
        <taxon>Neoptera</taxon>
        <taxon>Endopterygota</taxon>
        <taxon>Coleoptera</taxon>
        <taxon>Polyphaga</taxon>
        <taxon>Cucujiformia</taxon>
        <taxon>Chrysomeloidea</taxon>
        <taxon>Cerambycidae</taxon>
        <taxon>Lamiinae</taxon>
        <taxon>Monochamini</taxon>
        <taxon>Molorchus</taxon>
    </lineage>
</organism>
<feature type="region of interest" description="Disordered" evidence="2">
    <location>
        <begin position="617"/>
        <end position="660"/>
    </location>
</feature>
<sequence>MALNAYGQPEEICGYKTLFRETGYYLSRGEQYEKSLIYFDQGVSKTPDDKRTLIGRGRARAKACLYEGAIEDVTRALKLDPDDPVVLADKALSTYLSCEFEKGLVQNIRLVPVRQKPDNFVMGVMHCTNSIENCLGERAGRPLRDHFLVIRKLAWKKNYEAQKPFEPKPKKKKKKKKVIAIGTLIEPVQPDILKIKVKKQDTDEERLTVGWVLGIVYTVIRQKKIIFPPYNQPFRFRPLQNFTTNIENYMAEKYLDSMYLDKLFLKELQTKRGANCPNAKGSSMIKKLAKNGYKTVCYKQELLRTRRPFYYIKFQEAISTGALKERQEHELFVQQQLTIKEADTLIVKLNDAFRQKKLRPVLEVAEKLKLYCDSKPKRLLENKEDYLQEMYAIVRRGFYEHNRLNKSQPQWDQNKRIYQQFGVPVTRTPSNDSIVNEFKDAFIDYKKSIATFEERLRQSNLGNEMCWCYHELSRLHADIKRFEMASVYARKCIQEGTRSENMEWVLNATMLLVKINVLQHNRNDAKNFVLSAIKVAQGLNDSNLEEYLVRCLEVVETLEFDDATGPELLEKRQKKIISMMATANMKDDVANLFQLMSAMPASRRMVVMPGIRIEDVGKPSASAASKSIMPKSKDEEDGQQFAKKSPKGGATATEDTKKGS</sequence>
<dbReference type="Proteomes" id="UP001162164">
    <property type="component" value="Unassembled WGS sequence"/>
</dbReference>
<dbReference type="SUPFAM" id="SSF48452">
    <property type="entry name" value="TPR-like"/>
    <property type="match status" value="1"/>
</dbReference>
<comment type="caution">
    <text evidence="3">The sequence shown here is derived from an EMBL/GenBank/DDBJ whole genome shotgun (WGS) entry which is preliminary data.</text>
</comment>
<evidence type="ECO:0000256" key="2">
    <source>
        <dbReference type="SAM" id="MobiDB-lite"/>
    </source>
</evidence>
<evidence type="ECO:0000256" key="1">
    <source>
        <dbReference type="PROSITE-ProRule" id="PRU00339"/>
    </source>
</evidence>
<evidence type="ECO:0000313" key="4">
    <source>
        <dbReference type="Proteomes" id="UP001162164"/>
    </source>
</evidence>
<keyword evidence="4" id="KW-1185">Reference proteome</keyword>
<evidence type="ECO:0000313" key="3">
    <source>
        <dbReference type="EMBL" id="KAJ8982359.1"/>
    </source>
</evidence>
<dbReference type="InterPro" id="IPR019734">
    <property type="entry name" value="TPR_rpt"/>
</dbReference>
<accession>A0ABQ9JXP8</accession>
<dbReference type="PANTHER" id="PTHR21391:SF0">
    <property type="entry name" value="AT04489P-RELATED"/>
    <property type="match status" value="1"/>
</dbReference>
<proteinExistence type="predicted"/>
<dbReference type="Gene3D" id="1.25.40.10">
    <property type="entry name" value="Tetratricopeptide repeat domain"/>
    <property type="match status" value="2"/>
</dbReference>
<dbReference type="PROSITE" id="PS50005">
    <property type="entry name" value="TPR"/>
    <property type="match status" value="1"/>
</dbReference>
<name>A0ABQ9JXP8_9CUCU</name>
<feature type="repeat" description="TPR" evidence="1">
    <location>
        <begin position="50"/>
        <end position="83"/>
    </location>
</feature>
<dbReference type="InterPro" id="IPR011990">
    <property type="entry name" value="TPR-like_helical_dom_sf"/>
</dbReference>
<gene>
    <name evidence="3" type="ORF">NQ317_013110</name>
</gene>